<protein>
    <submittedName>
        <fullName evidence="2">Chromosome 11 SCAF14528, whole genome shotgun sequence</fullName>
    </submittedName>
</protein>
<dbReference type="EMBL" id="CAAE01014528">
    <property type="protein sequence ID" value="CAF96972.1"/>
    <property type="molecule type" value="Genomic_DNA"/>
</dbReference>
<sequence length="246" mass="27001">MCSGFDAAPPGGGGHAARVCRRPIRPENAGKGGRNLLFLHDVLGDGSQRGGAALVEPAGGQVPLVLLLQAGVLRAQLRHLQLQLVDAEPLLLQQPQLGLDDLVQLRQILRRLAGVLRRVLHLVKTTLPVHEGDLPRNAKRSVPAHHHARWLSAGGCWRLRRARCPPPWLLRTWKVAAAPELARVRRLAADDRSQRSAQIQSRIQPHKLHAGTRTCTPDTSQRAIHPLGFSSSKQEPNDHKDACEDQ</sequence>
<accession>Q4SQW0</accession>
<organism evidence="2">
    <name type="scientific">Tetraodon nigroviridis</name>
    <name type="common">Spotted green pufferfish</name>
    <name type="synonym">Chelonodon nigroviridis</name>
    <dbReference type="NCBI Taxonomy" id="99883"/>
    <lineage>
        <taxon>Eukaryota</taxon>
        <taxon>Metazoa</taxon>
        <taxon>Chordata</taxon>
        <taxon>Craniata</taxon>
        <taxon>Vertebrata</taxon>
        <taxon>Euteleostomi</taxon>
        <taxon>Actinopterygii</taxon>
        <taxon>Neopterygii</taxon>
        <taxon>Teleostei</taxon>
        <taxon>Neoteleostei</taxon>
        <taxon>Acanthomorphata</taxon>
        <taxon>Eupercaria</taxon>
        <taxon>Tetraodontiformes</taxon>
        <taxon>Tetradontoidea</taxon>
        <taxon>Tetraodontidae</taxon>
        <taxon>Tetraodon</taxon>
    </lineage>
</organism>
<gene>
    <name evidence="2" type="ORF">GSTENG00014196001</name>
</gene>
<dbReference type="KEGG" id="tng:GSTEN00014196G001"/>
<reference evidence="2" key="2">
    <citation type="submission" date="2004-02" db="EMBL/GenBank/DDBJ databases">
        <authorList>
            <consortium name="Genoscope"/>
            <consortium name="Whitehead Institute Centre for Genome Research"/>
        </authorList>
    </citation>
    <scope>NUCLEOTIDE SEQUENCE</scope>
</reference>
<dbReference type="AlphaFoldDB" id="Q4SQW0"/>
<feature type="region of interest" description="Disordered" evidence="1">
    <location>
        <begin position="190"/>
        <end position="246"/>
    </location>
</feature>
<reference evidence="2" key="1">
    <citation type="journal article" date="2004" name="Nature">
        <title>Genome duplication in the teleost fish Tetraodon nigroviridis reveals the early vertebrate proto-karyotype.</title>
        <authorList>
            <person name="Jaillon O."/>
            <person name="Aury J.-M."/>
            <person name="Brunet F."/>
            <person name="Petit J.-L."/>
            <person name="Stange-Thomann N."/>
            <person name="Mauceli E."/>
            <person name="Bouneau L."/>
            <person name="Fischer C."/>
            <person name="Ozouf-Costaz C."/>
            <person name="Bernot A."/>
            <person name="Nicaud S."/>
            <person name="Jaffe D."/>
            <person name="Fisher S."/>
            <person name="Lutfalla G."/>
            <person name="Dossat C."/>
            <person name="Segurens B."/>
            <person name="Dasilva C."/>
            <person name="Salanoubat M."/>
            <person name="Levy M."/>
            <person name="Boudet N."/>
            <person name="Castellano S."/>
            <person name="Anthouard V."/>
            <person name="Jubin C."/>
            <person name="Castelli V."/>
            <person name="Katinka M."/>
            <person name="Vacherie B."/>
            <person name="Biemont C."/>
            <person name="Skalli Z."/>
            <person name="Cattolico L."/>
            <person name="Poulain J."/>
            <person name="De Berardinis V."/>
            <person name="Cruaud C."/>
            <person name="Duprat S."/>
            <person name="Brottier P."/>
            <person name="Coutanceau J.-P."/>
            <person name="Gouzy J."/>
            <person name="Parra G."/>
            <person name="Lardier G."/>
            <person name="Chapple C."/>
            <person name="McKernan K.J."/>
            <person name="McEwan P."/>
            <person name="Bosak S."/>
            <person name="Kellis M."/>
            <person name="Volff J.-N."/>
            <person name="Guigo R."/>
            <person name="Zody M.C."/>
            <person name="Mesirov J."/>
            <person name="Lindblad-Toh K."/>
            <person name="Birren B."/>
            <person name="Nusbaum C."/>
            <person name="Kahn D."/>
            <person name="Robinson-Rechavi M."/>
            <person name="Laudet V."/>
            <person name="Schachter V."/>
            <person name="Quetier F."/>
            <person name="Saurin W."/>
            <person name="Scarpelli C."/>
            <person name="Wincker P."/>
            <person name="Lander E.S."/>
            <person name="Weissenbach J."/>
            <person name="Roest Crollius H."/>
        </authorList>
    </citation>
    <scope>NUCLEOTIDE SEQUENCE [LARGE SCALE GENOMIC DNA]</scope>
</reference>
<proteinExistence type="predicted"/>
<feature type="compositionally biased region" description="Basic and acidic residues" evidence="1">
    <location>
        <begin position="235"/>
        <end position="246"/>
    </location>
</feature>
<evidence type="ECO:0000256" key="1">
    <source>
        <dbReference type="SAM" id="MobiDB-lite"/>
    </source>
</evidence>
<name>Q4SQW0_TETNG</name>
<feature type="compositionally biased region" description="Polar residues" evidence="1">
    <location>
        <begin position="213"/>
        <end position="222"/>
    </location>
</feature>
<evidence type="ECO:0000313" key="2">
    <source>
        <dbReference type="EMBL" id="CAF96972.1"/>
    </source>
</evidence>